<dbReference type="InterPro" id="IPR035983">
    <property type="entry name" value="Hect_E3_ubiquitin_ligase"/>
</dbReference>
<reference evidence="4 5" key="1">
    <citation type="submission" date="2022-12" db="EMBL/GenBank/DDBJ databases">
        <title>Chromosome-level genome of Tegillarca granosa.</title>
        <authorList>
            <person name="Kim J."/>
        </authorList>
    </citation>
    <scope>NUCLEOTIDE SEQUENCE [LARGE SCALE GENOMIC DNA]</scope>
    <source>
        <strain evidence="4">Teg-2019</strain>
        <tissue evidence="4">Adductor muscle</tissue>
    </source>
</reference>
<dbReference type="Proteomes" id="UP001217089">
    <property type="component" value="Unassembled WGS sequence"/>
</dbReference>
<sequence>MPANYKLFSCFKMGGGLDKQECVQGMEKDIEANRGEFYEIIAELKKQQNRRKCVLNVDRSLVWQCGISFLKEPGSEFRPLDVKFQTGYTEEDVLNLGGPNREFFTLLFEEFRKPNPLLETIYFIALGKRFVISMCGGGGGFPYFPPFVIKYLRDEIFEHELSTLYIVNTYLKDYIDQLNNAETQDELDKVVGEETEKFMENCGWPPTDRITMESRLYYIQTLIKWDLFDKRESALKQIKEGLRTLNFLDLTKTLSDFEFLLLHRNNEAAYMFQFLTGLDDVPVHEFPVQVEFNRSKKDATLPEAITCVQLLRIPLGNSSKMEFYSSFHKALTFGRVGFSEKTMR</sequence>
<evidence type="ECO:0000256" key="2">
    <source>
        <dbReference type="PROSITE-ProRule" id="PRU00104"/>
    </source>
</evidence>
<keyword evidence="1 2" id="KW-0833">Ubl conjugation pathway</keyword>
<dbReference type="Pfam" id="PF00632">
    <property type="entry name" value="HECT"/>
    <property type="match status" value="1"/>
</dbReference>
<feature type="domain" description="HECT" evidence="3">
    <location>
        <begin position="265"/>
        <end position="314"/>
    </location>
</feature>
<name>A0ABQ9E740_TEGGR</name>
<accession>A0ABQ9E740</accession>
<evidence type="ECO:0000256" key="1">
    <source>
        <dbReference type="ARBA" id="ARBA00022786"/>
    </source>
</evidence>
<organism evidence="4 5">
    <name type="scientific">Tegillarca granosa</name>
    <name type="common">Malaysian cockle</name>
    <name type="synonym">Anadara granosa</name>
    <dbReference type="NCBI Taxonomy" id="220873"/>
    <lineage>
        <taxon>Eukaryota</taxon>
        <taxon>Metazoa</taxon>
        <taxon>Spiralia</taxon>
        <taxon>Lophotrochozoa</taxon>
        <taxon>Mollusca</taxon>
        <taxon>Bivalvia</taxon>
        <taxon>Autobranchia</taxon>
        <taxon>Pteriomorphia</taxon>
        <taxon>Arcoida</taxon>
        <taxon>Arcoidea</taxon>
        <taxon>Arcidae</taxon>
        <taxon>Tegillarca</taxon>
    </lineage>
</organism>
<dbReference type="EMBL" id="JARBDR010000921">
    <property type="protein sequence ID" value="KAJ8299290.1"/>
    <property type="molecule type" value="Genomic_DNA"/>
</dbReference>
<evidence type="ECO:0000313" key="4">
    <source>
        <dbReference type="EMBL" id="KAJ8299290.1"/>
    </source>
</evidence>
<proteinExistence type="predicted"/>
<dbReference type="PROSITE" id="PS50237">
    <property type="entry name" value="HECT"/>
    <property type="match status" value="2"/>
</dbReference>
<evidence type="ECO:0000259" key="3">
    <source>
        <dbReference type="PROSITE" id="PS50237"/>
    </source>
</evidence>
<gene>
    <name evidence="4" type="ORF">KUTeg_023350</name>
</gene>
<keyword evidence="5" id="KW-1185">Reference proteome</keyword>
<dbReference type="Gene3D" id="3.90.1750.10">
    <property type="entry name" value="Hect, E3 ligase catalytic domains"/>
    <property type="match status" value="1"/>
</dbReference>
<dbReference type="InterPro" id="IPR000569">
    <property type="entry name" value="HECT_dom"/>
</dbReference>
<protein>
    <recommendedName>
        <fullName evidence="3">HECT domain-containing protein</fullName>
    </recommendedName>
</protein>
<feature type="active site" description="Glycyl thioester intermediate" evidence="2">
    <location>
        <position position="307"/>
    </location>
</feature>
<dbReference type="SUPFAM" id="SSF56204">
    <property type="entry name" value="Hect, E3 ligase catalytic domain"/>
    <property type="match status" value="1"/>
</dbReference>
<comment type="caution">
    <text evidence="4">The sequence shown here is derived from an EMBL/GenBank/DDBJ whole genome shotgun (WGS) entry which is preliminary data.</text>
</comment>
<feature type="domain" description="HECT" evidence="3">
    <location>
        <begin position="70"/>
        <end position="115"/>
    </location>
</feature>
<evidence type="ECO:0000313" key="5">
    <source>
        <dbReference type="Proteomes" id="UP001217089"/>
    </source>
</evidence>
<comment type="caution">
    <text evidence="2">Lacks conserved residue(s) required for the propagation of feature annotation.</text>
</comment>
<dbReference type="Gene3D" id="3.30.2410.10">
    <property type="entry name" value="Hect, E3 ligase catalytic domain"/>
    <property type="match status" value="1"/>
</dbReference>